<organism evidence="2 3">
    <name type="scientific">Tetranychus urticae</name>
    <name type="common">Two-spotted spider mite</name>
    <dbReference type="NCBI Taxonomy" id="32264"/>
    <lineage>
        <taxon>Eukaryota</taxon>
        <taxon>Metazoa</taxon>
        <taxon>Ecdysozoa</taxon>
        <taxon>Arthropoda</taxon>
        <taxon>Chelicerata</taxon>
        <taxon>Arachnida</taxon>
        <taxon>Acari</taxon>
        <taxon>Acariformes</taxon>
        <taxon>Trombidiformes</taxon>
        <taxon>Prostigmata</taxon>
        <taxon>Eleutherengona</taxon>
        <taxon>Raphignathae</taxon>
        <taxon>Tetranychoidea</taxon>
        <taxon>Tetranychidae</taxon>
        <taxon>Tetranychus</taxon>
    </lineage>
</organism>
<evidence type="ECO:0000313" key="2">
    <source>
        <dbReference type="EnsemblMetazoa" id="tetur06g03530.1"/>
    </source>
</evidence>
<evidence type="ECO:0008006" key="4">
    <source>
        <dbReference type="Google" id="ProtNLM"/>
    </source>
</evidence>
<keyword evidence="1" id="KW-0732">Signal</keyword>
<dbReference type="Gene3D" id="2.40.128.20">
    <property type="match status" value="1"/>
</dbReference>
<dbReference type="Proteomes" id="UP000015104">
    <property type="component" value="Unassembled WGS sequence"/>
</dbReference>
<protein>
    <recommendedName>
        <fullName evidence="4">Lipocalin/cytosolic fatty-acid binding domain-containing protein</fullName>
    </recommendedName>
</protein>
<sequence length="180" mass="20023">MKMIATLFVVFAFASSAFGHCPFSPFIPEADIGAIAGRWYNVIEPTLGGFPQNLTNINTMNFTPREDGNFNLTISGTDPDGSNKSEHLLAERTEHPQRLNIYEFSKNTPYKVTFTVMETDDYVNYLGGYFCLITTTRSFPVSGGNFSRTDSMNAIKNVQLTDLLVDKVGVSGDRVRQIIN</sequence>
<dbReference type="HOGENOM" id="CLU_127873_0_0_1"/>
<evidence type="ECO:0000313" key="3">
    <source>
        <dbReference type="Proteomes" id="UP000015104"/>
    </source>
</evidence>
<dbReference type="EnsemblMetazoa" id="tetur06g03530.1">
    <property type="protein sequence ID" value="tetur06g03530.1"/>
    <property type="gene ID" value="tetur06g03530"/>
</dbReference>
<gene>
    <name evidence="2" type="primary">107361122</name>
</gene>
<feature type="signal peptide" evidence="1">
    <location>
        <begin position="1"/>
        <end position="19"/>
    </location>
</feature>
<reference evidence="2" key="2">
    <citation type="submission" date="2015-06" db="UniProtKB">
        <authorList>
            <consortium name="EnsemblMetazoa"/>
        </authorList>
    </citation>
    <scope>IDENTIFICATION</scope>
</reference>
<accession>T1K7A6</accession>
<proteinExistence type="predicted"/>
<dbReference type="InterPro" id="IPR012674">
    <property type="entry name" value="Calycin"/>
</dbReference>
<dbReference type="EMBL" id="CAEY01001801">
    <property type="status" value="NOT_ANNOTATED_CDS"/>
    <property type="molecule type" value="Genomic_DNA"/>
</dbReference>
<keyword evidence="3" id="KW-1185">Reference proteome</keyword>
<name>T1K7A6_TETUR</name>
<feature type="chain" id="PRO_5004591189" description="Lipocalin/cytosolic fatty-acid binding domain-containing protein" evidence="1">
    <location>
        <begin position="20"/>
        <end position="180"/>
    </location>
</feature>
<dbReference type="KEGG" id="tut:107361122"/>
<evidence type="ECO:0000256" key="1">
    <source>
        <dbReference type="SAM" id="SignalP"/>
    </source>
</evidence>
<reference evidence="3" key="1">
    <citation type="submission" date="2011-08" db="EMBL/GenBank/DDBJ databases">
        <authorList>
            <person name="Rombauts S."/>
        </authorList>
    </citation>
    <scope>NUCLEOTIDE SEQUENCE</scope>
    <source>
        <strain evidence="3">London</strain>
    </source>
</reference>
<dbReference type="SUPFAM" id="SSF50814">
    <property type="entry name" value="Lipocalins"/>
    <property type="match status" value="1"/>
</dbReference>
<dbReference type="AlphaFoldDB" id="T1K7A6"/>